<dbReference type="InterPro" id="IPR038765">
    <property type="entry name" value="Papain-like_cys_pep_sf"/>
</dbReference>
<reference evidence="10" key="1">
    <citation type="journal article" date="2014" name="Genome Announc.">
        <title>Draft genome sequence of Rhodosporidium toruloides CECT1137, an oleaginous yeast of biotechnological interest.</title>
        <authorList>
            <person name="Morin N."/>
            <person name="Calcas X."/>
            <person name="Devillers H."/>
            <person name="Durrens P."/>
            <person name="Sherman D.J."/>
            <person name="Nicaud J.-M."/>
            <person name="Neuveglise C."/>
        </authorList>
    </citation>
    <scope>NUCLEOTIDE SEQUENCE</scope>
    <source>
        <strain evidence="10">CECT1137</strain>
    </source>
</reference>
<evidence type="ECO:0000256" key="5">
    <source>
        <dbReference type="ARBA" id="ARBA00022801"/>
    </source>
</evidence>
<feature type="compositionally biased region" description="Low complexity" evidence="8">
    <location>
        <begin position="146"/>
        <end position="161"/>
    </location>
</feature>
<evidence type="ECO:0000256" key="6">
    <source>
        <dbReference type="ARBA" id="ARBA00022807"/>
    </source>
</evidence>
<feature type="domain" description="USP" evidence="9">
    <location>
        <begin position="296"/>
        <end position="654"/>
    </location>
</feature>
<keyword evidence="5 7" id="KW-0378">Hydrolase</keyword>
<keyword evidence="3 7" id="KW-0645">Protease</keyword>
<evidence type="ECO:0000256" key="3">
    <source>
        <dbReference type="ARBA" id="ARBA00022670"/>
    </source>
</evidence>
<keyword evidence="4 7" id="KW-0833">Ubl conjugation pathway</keyword>
<dbReference type="GO" id="GO:0006508">
    <property type="term" value="P:proteolysis"/>
    <property type="evidence" value="ECO:0007669"/>
    <property type="project" value="UniProtKB-KW"/>
</dbReference>
<dbReference type="InterPro" id="IPR018200">
    <property type="entry name" value="USP_CS"/>
</dbReference>
<dbReference type="PANTHER" id="PTHR21646">
    <property type="entry name" value="UBIQUITIN CARBOXYL-TERMINAL HYDROLASE"/>
    <property type="match status" value="1"/>
</dbReference>
<evidence type="ECO:0000256" key="4">
    <source>
        <dbReference type="ARBA" id="ARBA00022786"/>
    </source>
</evidence>
<dbReference type="PROSITE" id="PS00972">
    <property type="entry name" value="USP_1"/>
    <property type="match status" value="1"/>
</dbReference>
<organism evidence="10">
    <name type="scientific">Rhodotorula toruloides</name>
    <name type="common">Yeast</name>
    <name type="synonym">Rhodosporidium toruloides</name>
    <dbReference type="NCBI Taxonomy" id="5286"/>
    <lineage>
        <taxon>Eukaryota</taxon>
        <taxon>Fungi</taxon>
        <taxon>Dikarya</taxon>
        <taxon>Basidiomycota</taxon>
        <taxon>Pucciniomycotina</taxon>
        <taxon>Microbotryomycetes</taxon>
        <taxon>Sporidiobolales</taxon>
        <taxon>Sporidiobolaceae</taxon>
        <taxon>Rhodotorula</taxon>
    </lineage>
</organism>
<feature type="compositionally biased region" description="Basic and acidic residues" evidence="8">
    <location>
        <begin position="125"/>
        <end position="140"/>
    </location>
</feature>
<dbReference type="InterPro" id="IPR050185">
    <property type="entry name" value="Ub_carboxyl-term_hydrolase"/>
</dbReference>
<dbReference type="InterPro" id="IPR028889">
    <property type="entry name" value="USP"/>
</dbReference>
<evidence type="ECO:0000256" key="7">
    <source>
        <dbReference type="RuleBase" id="RU366025"/>
    </source>
</evidence>
<accession>A0A061BAA5</accession>
<evidence type="ECO:0000256" key="2">
    <source>
        <dbReference type="ARBA" id="ARBA00009085"/>
    </source>
</evidence>
<sequence length="657" mass="72428">MFWRSIPAASGVLARPDDDVPPPRPPRPPRPPSQQTTLSLSAPPPAQRTPEQEQQSLKKFGLGGNSRTMRSAVEAVLEEQRHAKPRHMADVVGAAVARDAREKSGKGLRAVLKKRKSVVGLFKRTSLEDERRPAGEERRSTATPVLSKRTSRSSQSSTLSDSSEEGEGGRGVDLPNERSKRLTSAPTSEPPRPYHQPSTAHRPYSPAPNPPRAPSYRGAEEDDRFSSRRPRSPDFDDSPPNSPASSDLASYASSHSDDEARTSGLGARDLPNTFAAPAHPKDRSAGSSGSSQPRVSGLRNLGNTCYLACVVQALAATTPLADFFLSGDYEHEVNRRNREGTQGALAEATALLLRALKVPSGPAASPARVRAALGRLRPDYLASDQQDAHECLLTLLDGLHEDLNLVLDPPPPRPPSPGYEAHLRRLPEVVAADLEWSVYRERNDSVVIDFFQGQTRNRLECLDCHRVSTTFSPFQTLSLSLPPPRKADDAVSLATSIEGFVQEEILAGENAWNCPRCRRLCPTSKRLSVARLPQFLIIHLKRFTSLSDKLTTRLSFPLTDLRLAHLLPPLALAPNPPFHLNLPHEPETTYELYAVCCHLGATIEDGHYTALVRHSSCWFEIDDERVRPLDTPAKLERAFREAEKTSYLLFYRIQRAS</sequence>
<dbReference type="CDD" id="cd02674">
    <property type="entry name" value="Peptidase_C19R"/>
    <property type="match status" value="1"/>
</dbReference>
<evidence type="ECO:0000256" key="8">
    <source>
        <dbReference type="SAM" id="MobiDB-lite"/>
    </source>
</evidence>
<dbReference type="OrthoDB" id="292964at2759"/>
<dbReference type="SUPFAM" id="SSF54001">
    <property type="entry name" value="Cysteine proteinases"/>
    <property type="match status" value="1"/>
</dbReference>
<feature type="compositionally biased region" description="Low complexity" evidence="8">
    <location>
        <begin position="243"/>
        <end position="254"/>
    </location>
</feature>
<evidence type="ECO:0000256" key="1">
    <source>
        <dbReference type="ARBA" id="ARBA00000707"/>
    </source>
</evidence>
<dbReference type="PROSITE" id="PS50235">
    <property type="entry name" value="USP_3"/>
    <property type="match status" value="1"/>
</dbReference>
<protein>
    <recommendedName>
        <fullName evidence="7">Ubiquitin carboxyl-terminal hydrolase</fullName>
        <ecNumber evidence="7">3.4.19.12</ecNumber>
    </recommendedName>
</protein>
<dbReference type="AlphaFoldDB" id="A0A061BAA5"/>
<dbReference type="InterPro" id="IPR001394">
    <property type="entry name" value="Peptidase_C19_UCH"/>
</dbReference>
<feature type="compositionally biased region" description="Pro residues" evidence="8">
    <location>
        <begin position="22"/>
        <end position="32"/>
    </location>
</feature>
<dbReference type="Pfam" id="PF00443">
    <property type="entry name" value="UCH"/>
    <property type="match status" value="1"/>
</dbReference>
<evidence type="ECO:0000259" key="9">
    <source>
        <dbReference type="PROSITE" id="PS50235"/>
    </source>
</evidence>
<dbReference type="PANTHER" id="PTHR21646:SF95">
    <property type="entry name" value="UBIQUITIN CARBOXYL-TERMINAL HYDROLASE 4-RELATED"/>
    <property type="match status" value="1"/>
</dbReference>
<gene>
    <name evidence="10" type="ORF">RHTO0S_10e01200g</name>
</gene>
<dbReference type="Gene3D" id="3.90.70.10">
    <property type="entry name" value="Cysteine proteinases"/>
    <property type="match status" value="1"/>
</dbReference>
<dbReference type="EMBL" id="LK052945">
    <property type="protein sequence ID" value="CDR44817.1"/>
    <property type="molecule type" value="Genomic_DNA"/>
</dbReference>
<proteinExistence type="inferred from homology"/>
<name>A0A061BAA5_RHOTO</name>
<feature type="compositionally biased region" description="Polar residues" evidence="8">
    <location>
        <begin position="285"/>
        <end position="294"/>
    </location>
</feature>
<feature type="compositionally biased region" description="Basic and acidic residues" evidence="8">
    <location>
        <begin position="167"/>
        <end position="180"/>
    </location>
</feature>
<comment type="catalytic activity">
    <reaction evidence="1 7">
        <text>Thiol-dependent hydrolysis of ester, thioester, amide, peptide and isopeptide bonds formed by the C-terminal Gly of ubiquitin (a 76-residue protein attached to proteins as an intracellular targeting signal).</text>
        <dbReference type="EC" id="3.4.19.12"/>
    </reaction>
</comment>
<dbReference type="GO" id="GO:0016579">
    <property type="term" value="P:protein deubiquitination"/>
    <property type="evidence" value="ECO:0007669"/>
    <property type="project" value="InterPro"/>
</dbReference>
<feature type="region of interest" description="Disordered" evidence="8">
    <location>
        <begin position="97"/>
        <end position="295"/>
    </location>
</feature>
<feature type="region of interest" description="Disordered" evidence="8">
    <location>
        <begin position="1"/>
        <end position="67"/>
    </location>
</feature>
<dbReference type="EC" id="3.4.19.12" evidence="7"/>
<comment type="similarity">
    <text evidence="2 7">Belongs to the peptidase C19 family.</text>
</comment>
<dbReference type="PROSITE" id="PS00973">
    <property type="entry name" value="USP_2"/>
    <property type="match status" value="1"/>
</dbReference>
<evidence type="ECO:0000313" key="10">
    <source>
        <dbReference type="EMBL" id="CDR44817.1"/>
    </source>
</evidence>
<dbReference type="GO" id="GO:0004843">
    <property type="term" value="F:cysteine-type deubiquitinase activity"/>
    <property type="evidence" value="ECO:0007669"/>
    <property type="project" value="UniProtKB-UniRule"/>
</dbReference>
<keyword evidence="6 7" id="KW-0788">Thiol protease</keyword>